<dbReference type="AlphaFoldDB" id="A0AAX0WVL6"/>
<proteinExistence type="predicted"/>
<evidence type="ECO:0000259" key="1">
    <source>
        <dbReference type="Pfam" id="PF01636"/>
    </source>
</evidence>
<dbReference type="GeneID" id="98065187"/>
<organism evidence="2 3">
    <name type="scientific">Legionella anisa</name>
    <dbReference type="NCBI Taxonomy" id="28082"/>
    <lineage>
        <taxon>Bacteria</taxon>
        <taxon>Pseudomonadati</taxon>
        <taxon>Pseudomonadota</taxon>
        <taxon>Gammaproteobacteria</taxon>
        <taxon>Legionellales</taxon>
        <taxon>Legionellaceae</taxon>
        <taxon>Legionella</taxon>
    </lineage>
</organism>
<dbReference type="Pfam" id="PF01636">
    <property type="entry name" value="APH"/>
    <property type="match status" value="1"/>
</dbReference>
<dbReference type="Gene3D" id="3.30.200.20">
    <property type="entry name" value="Phosphorylase Kinase, domain 1"/>
    <property type="match status" value="1"/>
</dbReference>
<dbReference type="Gene3D" id="1.10.510.10">
    <property type="entry name" value="Transferase(Phosphotransferase) domain 1"/>
    <property type="match status" value="1"/>
</dbReference>
<dbReference type="PANTHER" id="PTHR39179">
    <property type="entry name" value="SPORE COAT PROTEIN I"/>
    <property type="match status" value="1"/>
</dbReference>
<gene>
    <name evidence="2" type="ORF">A6J39_015080</name>
</gene>
<dbReference type="InterPro" id="IPR002575">
    <property type="entry name" value="Aminoglycoside_PTrfase"/>
</dbReference>
<evidence type="ECO:0000313" key="2">
    <source>
        <dbReference type="EMBL" id="PNL62428.1"/>
    </source>
</evidence>
<dbReference type="Gene3D" id="1.20.58.840">
    <property type="match status" value="1"/>
</dbReference>
<dbReference type="Proteomes" id="UP000192511">
    <property type="component" value="Unassembled WGS sequence"/>
</dbReference>
<name>A0AAX0WVL6_9GAMM</name>
<accession>A0AAX0WVL6</accession>
<dbReference type="GO" id="GO:0042601">
    <property type="term" value="C:endospore-forming forespore"/>
    <property type="evidence" value="ECO:0007669"/>
    <property type="project" value="TreeGrafter"/>
</dbReference>
<evidence type="ECO:0000313" key="3">
    <source>
        <dbReference type="Proteomes" id="UP000192511"/>
    </source>
</evidence>
<dbReference type="InterPro" id="IPR011009">
    <property type="entry name" value="Kinase-like_dom_sf"/>
</dbReference>
<sequence length="333" mass="38212">MSEKPSLANPQIIEHLKTDYHIDTLSLTYLPIGADMNASVYKADTKNQSYFVKLKKGYHHDVAIDILELLYESGIQQIIKPINTVANQPILYADGFSLIVYPFIHGQNGFNQALTKEQWITFGNTLKQIHEIKVPIPIRQQLRHESYASKWRTSVRALWEHIQKPSAVDEYALKLITFMRKNREVIVNLVDRAEHLAQKLQNDSPQLVLCHSDIHAGNILISPHHSIYIVDWDEPIMAPKERDLMFIGGGIANVWNEPYQETLFYKGYGKTEINKALLAYYRCERIVEDIAIYAEEILSVSSEHGNKAEAYKHFMSMFTTNGVIDIALNTEEI</sequence>
<dbReference type="SUPFAM" id="SSF56112">
    <property type="entry name" value="Protein kinase-like (PK-like)"/>
    <property type="match status" value="1"/>
</dbReference>
<dbReference type="InterPro" id="IPR047175">
    <property type="entry name" value="CotS-like"/>
</dbReference>
<reference evidence="2" key="1">
    <citation type="submission" date="2017-12" db="EMBL/GenBank/DDBJ databases">
        <title>FDA dAtabase for Regulatory Grade micrObial Sequences (FDA-ARGOS): Supporting development and validation of Infectious Disease Dx tests.</title>
        <authorList>
            <person name="Kerrigan L."/>
            <person name="Tallon L.J."/>
            <person name="Sadzewicz L."/>
            <person name="Sengamalay N."/>
            <person name="Ott S."/>
            <person name="Godinez A."/>
            <person name="Nagaraj S."/>
            <person name="Vavikolanu K."/>
            <person name="Vyas G."/>
            <person name="Nadendla S."/>
            <person name="Aluvathingal J."/>
            <person name="Sichtig H."/>
        </authorList>
    </citation>
    <scope>NUCLEOTIDE SEQUENCE [LARGE SCALE GENOMIC DNA]</scope>
    <source>
        <strain evidence="2">FDAARGOS_200</strain>
    </source>
</reference>
<feature type="domain" description="Aminoglycoside phosphotransferase" evidence="1">
    <location>
        <begin position="30"/>
        <end position="235"/>
    </location>
</feature>
<protein>
    <submittedName>
        <fullName evidence="2">Spectinomycin phosphotransferase</fullName>
    </submittedName>
</protein>
<dbReference type="RefSeq" id="WP_019233796.1">
    <property type="nucleotide sequence ID" value="NZ_CAAAHR010000101.1"/>
</dbReference>
<dbReference type="PANTHER" id="PTHR39179:SF3">
    <property type="entry name" value="COTS-RELATED PROTEIN"/>
    <property type="match status" value="1"/>
</dbReference>
<comment type="caution">
    <text evidence="2">The sequence shown here is derived from an EMBL/GenBank/DDBJ whole genome shotgun (WGS) entry which is preliminary data.</text>
</comment>
<keyword evidence="3" id="KW-1185">Reference proteome</keyword>
<dbReference type="EMBL" id="NBTX02000004">
    <property type="protein sequence ID" value="PNL62428.1"/>
    <property type="molecule type" value="Genomic_DNA"/>
</dbReference>